<accession>A0A644YKV2</accession>
<dbReference type="EMBL" id="VSSQ01004916">
    <property type="protein sequence ID" value="MPM27133.1"/>
    <property type="molecule type" value="Genomic_DNA"/>
</dbReference>
<evidence type="ECO:0000313" key="2">
    <source>
        <dbReference type="EMBL" id="MPM27133.1"/>
    </source>
</evidence>
<feature type="region of interest" description="Disordered" evidence="1">
    <location>
        <begin position="47"/>
        <end position="116"/>
    </location>
</feature>
<reference evidence="2" key="1">
    <citation type="submission" date="2019-08" db="EMBL/GenBank/DDBJ databases">
        <authorList>
            <person name="Kucharzyk K."/>
            <person name="Murdoch R.W."/>
            <person name="Higgins S."/>
            <person name="Loffler F."/>
        </authorList>
    </citation>
    <scope>NUCLEOTIDE SEQUENCE</scope>
</reference>
<comment type="caution">
    <text evidence="2">The sequence shown here is derived from an EMBL/GenBank/DDBJ whole genome shotgun (WGS) entry which is preliminary data.</text>
</comment>
<evidence type="ECO:0000256" key="1">
    <source>
        <dbReference type="SAM" id="MobiDB-lite"/>
    </source>
</evidence>
<gene>
    <name evidence="2" type="ORF">SDC9_73638</name>
</gene>
<proteinExistence type="predicted"/>
<organism evidence="2">
    <name type="scientific">bioreactor metagenome</name>
    <dbReference type="NCBI Taxonomy" id="1076179"/>
    <lineage>
        <taxon>unclassified sequences</taxon>
        <taxon>metagenomes</taxon>
        <taxon>ecological metagenomes</taxon>
    </lineage>
</organism>
<dbReference type="AlphaFoldDB" id="A0A644YKV2"/>
<sequence>MSFRHAPNKFRIGLNPLLRRPFAQQEIRNEEACQRYYDAPHNGQAKIRLKHNGDGQNAGSGGHQGVRQEQAQTGKGRHGGHGDVLALGQHGSDGSGQHHGDVAENRDGHDESGQGRSQLHVLATKKLNEKVGDGLGRAGIFNGHGNNGAQNDGDTHASQRISKAAADIINRADHTIAKENTGTQSRYEQRQYRVHFQLHNHYYQGKNRDHQN</sequence>
<protein>
    <submittedName>
        <fullName evidence="2">Uncharacterized protein</fullName>
    </submittedName>
</protein>
<feature type="compositionally biased region" description="Basic and acidic residues" evidence="1">
    <location>
        <begin position="96"/>
        <end position="113"/>
    </location>
</feature>
<name>A0A644YKV2_9ZZZZ</name>